<dbReference type="PANTHER" id="PTHR30298">
    <property type="entry name" value="H REPEAT-ASSOCIATED PREDICTED TRANSPOSASE"/>
    <property type="match status" value="1"/>
</dbReference>
<evidence type="ECO:0000313" key="10">
    <source>
        <dbReference type="EMBL" id="GJG59317.1"/>
    </source>
</evidence>
<evidence type="ECO:0000313" key="5">
    <source>
        <dbReference type="EMBL" id="GJG57297.1"/>
    </source>
</evidence>
<dbReference type="InterPro" id="IPR051698">
    <property type="entry name" value="Transposase_11-like"/>
</dbReference>
<dbReference type="InterPro" id="IPR032806">
    <property type="entry name" value="YbfD_N"/>
</dbReference>
<evidence type="ECO:0000313" key="11">
    <source>
        <dbReference type="EMBL" id="GJG59546.1"/>
    </source>
</evidence>
<evidence type="ECO:0000313" key="7">
    <source>
        <dbReference type="EMBL" id="GJG58351.1"/>
    </source>
</evidence>
<dbReference type="EMBL" id="BPUB01000002">
    <property type="protein sequence ID" value="GJG60019.1"/>
    <property type="molecule type" value="Genomic_DNA"/>
</dbReference>
<dbReference type="EMBL" id="BPUB01000002">
    <property type="protein sequence ID" value="GJG59021.1"/>
    <property type="molecule type" value="Genomic_DNA"/>
</dbReference>
<evidence type="ECO:0000313" key="14">
    <source>
        <dbReference type="Proteomes" id="UP000825483"/>
    </source>
</evidence>
<dbReference type="EMBL" id="BPUB01000002">
    <property type="protein sequence ID" value="GJG60029.1"/>
    <property type="molecule type" value="Genomic_DNA"/>
</dbReference>
<dbReference type="GO" id="GO:0003677">
    <property type="term" value="F:DNA binding"/>
    <property type="evidence" value="ECO:0007669"/>
    <property type="project" value="InterPro"/>
</dbReference>
<dbReference type="EMBL" id="BPUB01000001">
    <property type="protein sequence ID" value="GJG57178.1"/>
    <property type="molecule type" value="Genomic_DNA"/>
</dbReference>
<dbReference type="EMBL" id="BPUB01000002">
    <property type="protein sequence ID" value="GJG59317.1"/>
    <property type="molecule type" value="Genomic_DNA"/>
</dbReference>
<dbReference type="Proteomes" id="UP000825483">
    <property type="component" value="Unassembled WGS sequence"/>
</dbReference>
<accession>A0A9R1CCE8</accession>
<dbReference type="InterPro" id="IPR002559">
    <property type="entry name" value="Transposase_11"/>
</dbReference>
<feature type="domain" description="Transposase IS4-like" evidence="1">
    <location>
        <begin position="91"/>
        <end position="322"/>
    </location>
</feature>
<evidence type="ECO:0000259" key="2">
    <source>
        <dbReference type="Pfam" id="PF13808"/>
    </source>
</evidence>
<dbReference type="GO" id="GO:0004803">
    <property type="term" value="F:transposase activity"/>
    <property type="evidence" value="ECO:0007669"/>
    <property type="project" value="InterPro"/>
</dbReference>
<dbReference type="EMBL" id="BPUB01000002">
    <property type="protein sequence ID" value="GJG59546.1"/>
    <property type="molecule type" value="Genomic_DNA"/>
</dbReference>
<gene>
    <name evidence="13" type="primary">yncI_16</name>
    <name evidence="3" type="synonym">yncI_1</name>
    <name evidence="9" type="synonym">yncI_11</name>
    <name evidence="10" type="synonym">yncI_12</name>
    <name evidence="11" type="synonym">yncI_13</name>
    <name evidence="12" type="synonym">yncI_15</name>
    <name evidence="4" type="synonym">yncI_2</name>
    <name evidence="5" type="synonym">yncI_3</name>
    <name evidence="6" type="synonym">yncI_5</name>
    <name evidence="7" type="synonym">yncI_7</name>
    <name evidence="8" type="synonym">yncI_8</name>
    <name evidence="3" type="ORF">PRLR5076_00290</name>
    <name evidence="4" type="ORF">PRLR5076_00310</name>
    <name evidence="5" type="ORF">PRLR5076_01480</name>
    <name evidence="6" type="ORF">PRLR5076_10830</name>
    <name evidence="7" type="ORF">PRLR5076_12020</name>
    <name evidence="8" type="ORF">PRLR5076_12360</name>
    <name evidence="9" type="ORF">PRLR5076_18720</name>
    <name evidence="10" type="ORF">PRLR5076_21680</name>
    <name evidence="11" type="ORF">PRLR5076_23970</name>
    <name evidence="12" type="ORF">PRLR5076_28700</name>
    <name evidence="13" type="ORF">PRLR5076_28800</name>
</gene>
<dbReference type="EMBL" id="BPUB01000001">
    <property type="protein sequence ID" value="GJG58232.1"/>
    <property type="molecule type" value="Genomic_DNA"/>
</dbReference>
<dbReference type="PANTHER" id="PTHR30298:SF0">
    <property type="entry name" value="PROTEIN YBFL-RELATED"/>
    <property type="match status" value="1"/>
</dbReference>
<dbReference type="EMBL" id="BPUB01000001">
    <property type="protein sequence ID" value="GJG58351.1"/>
    <property type="molecule type" value="Genomic_DNA"/>
</dbReference>
<dbReference type="EMBL" id="BPUB01000001">
    <property type="protein sequence ID" value="GJG58385.1"/>
    <property type="molecule type" value="Genomic_DNA"/>
</dbReference>
<protein>
    <submittedName>
        <fullName evidence="13">Transposase YncI</fullName>
    </submittedName>
</protein>
<dbReference type="AlphaFoldDB" id="A0A9R1CCE8"/>
<feature type="domain" description="H repeat-associated protein N-terminal" evidence="2">
    <location>
        <begin position="3"/>
        <end position="72"/>
    </location>
</feature>
<proteinExistence type="predicted"/>
<dbReference type="Pfam" id="PF13808">
    <property type="entry name" value="DDE_Tnp_1_assoc"/>
    <property type="match status" value="1"/>
</dbReference>
<dbReference type="GO" id="GO:0006313">
    <property type="term" value="P:DNA transposition"/>
    <property type="evidence" value="ECO:0007669"/>
    <property type="project" value="InterPro"/>
</dbReference>
<keyword evidence="14" id="KW-1185">Reference proteome</keyword>
<evidence type="ECO:0000313" key="13">
    <source>
        <dbReference type="EMBL" id="GJG60029.1"/>
    </source>
</evidence>
<dbReference type="NCBIfam" id="NF033564">
    <property type="entry name" value="transpos_ISAs1"/>
    <property type="match status" value="1"/>
</dbReference>
<sequence length="368" mass="41472">MNKGNCKHKLSDMLLLVILARACGCETRKDIVAFGTIHLSYLQDHLGILAKGCPSEPTLCRMEGGIDDITLASLVSTLSRKYVSEHDGANRRHIAIDGKFMLGTKIGDGRSPDVVTAFSVTDRLPLDTEMCEVKSNEIKAVPKIIERADYMNGCVITADAMSCQSSIIKGIVGKGADYLIALKANQKAARWSVEDAVPTLHPNDEWKTEWELAHGRLYQRRCRVYSDISGIKALEKFLNVKAVIAIDTHTIEKKSGTEQKQTRYYITSLEERAQTLDRISRMHWGIENNLHWTLDARMRQDRTKRKETKSARNLDSIQKLVYIIYTIASKKHLPETIRKRKELFKVKFSAIASYAKNSLAYAISLLSL</sequence>
<dbReference type="EMBL" id="BPUB01000001">
    <property type="protein sequence ID" value="GJG57180.1"/>
    <property type="molecule type" value="Genomic_DNA"/>
</dbReference>
<evidence type="ECO:0000313" key="12">
    <source>
        <dbReference type="EMBL" id="GJG60019.1"/>
    </source>
</evidence>
<reference evidence="13" key="1">
    <citation type="journal article" date="2022" name="Int. J. Syst. Evol. Microbiol.">
        <title>Prevotella lacticifex sp. nov., isolated from the rumen of cows.</title>
        <authorList>
            <person name="Shinkai T."/>
            <person name="Ikeyama N."/>
            <person name="Kumagai M."/>
            <person name="Ohmori H."/>
            <person name="Sakamoto M."/>
            <person name="Ohkuma M."/>
            <person name="Mitsumori M."/>
        </authorList>
    </citation>
    <scope>NUCLEOTIDE SEQUENCE</scope>
    <source>
        <strain evidence="13">R5076</strain>
    </source>
</reference>
<evidence type="ECO:0000313" key="3">
    <source>
        <dbReference type="EMBL" id="GJG57178.1"/>
    </source>
</evidence>
<evidence type="ECO:0000313" key="8">
    <source>
        <dbReference type="EMBL" id="GJG58385.1"/>
    </source>
</evidence>
<organism evidence="13 14">
    <name type="scientific">Prevotella lacticifex</name>
    <dbReference type="NCBI Taxonomy" id="2854755"/>
    <lineage>
        <taxon>Bacteria</taxon>
        <taxon>Pseudomonadati</taxon>
        <taxon>Bacteroidota</taxon>
        <taxon>Bacteroidia</taxon>
        <taxon>Bacteroidales</taxon>
        <taxon>Prevotellaceae</taxon>
        <taxon>Prevotella</taxon>
    </lineage>
</organism>
<dbReference type="EMBL" id="BPUB01000001">
    <property type="protein sequence ID" value="GJG57297.1"/>
    <property type="molecule type" value="Genomic_DNA"/>
</dbReference>
<evidence type="ECO:0000313" key="4">
    <source>
        <dbReference type="EMBL" id="GJG57180.1"/>
    </source>
</evidence>
<name>A0A9R1CCE8_9BACT</name>
<evidence type="ECO:0000259" key="1">
    <source>
        <dbReference type="Pfam" id="PF01609"/>
    </source>
</evidence>
<evidence type="ECO:0000313" key="6">
    <source>
        <dbReference type="EMBL" id="GJG58232.1"/>
    </source>
</evidence>
<evidence type="ECO:0000313" key="9">
    <source>
        <dbReference type="EMBL" id="GJG59021.1"/>
    </source>
</evidence>
<dbReference type="InterPro" id="IPR047647">
    <property type="entry name" value="ISAs1_transpos"/>
</dbReference>
<comment type="caution">
    <text evidence="13">The sequence shown here is derived from an EMBL/GenBank/DDBJ whole genome shotgun (WGS) entry which is preliminary data.</text>
</comment>
<dbReference type="Pfam" id="PF01609">
    <property type="entry name" value="DDE_Tnp_1"/>
    <property type="match status" value="1"/>
</dbReference>